<proteinExistence type="predicted"/>
<dbReference type="GO" id="GO:0005760">
    <property type="term" value="C:gamma DNA polymerase complex"/>
    <property type="evidence" value="ECO:0007669"/>
    <property type="project" value="InterPro"/>
</dbReference>
<dbReference type="Pfam" id="PF00476">
    <property type="entry name" value="DNA_pol_A"/>
    <property type="match status" value="1"/>
</dbReference>
<organism evidence="4 5">
    <name type="scientific">Diversispora eburnea</name>
    <dbReference type="NCBI Taxonomy" id="1213867"/>
    <lineage>
        <taxon>Eukaryota</taxon>
        <taxon>Fungi</taxon>
        <taxon>Fungi incertae sedis</taxon>
        <taxon>Mucoromycota</taxon>
        <taxon>Glomeromycotina</taxon>
        <taxon>Glomeromycetes</taxon>
        <taxon>Diversisporales</taxon>
        <taxon>Diversisporaceae</taxon>
        <taxon>Diversispora</taxon>
    </lineage>
</organism>
<dbReference type="GO" id="GO:0008408">
    <property type="term" value="F:3'-5' exonuclease activity"/>
    <property type="evidence" value="ECO:0007669"/>
    <property type="project" value="TreeGrafter"/>
</dbReference>
<dbReference type="PANTHER" id="PTHR10267:SF0">
    <property type="entry name" value="DNA POLYMERASE SUBUNIT GAMMA-1"/>
    <property type="match status" value="1"/>
</dbReference>
<dbReference type="Gene3D" id="3.30.70.370">
    <property type="match status" value="1"/>
</dbReference>
<dbReference type="GO" id="GO:0003677">
    <property type="term" value="F:DNA binding"/>
    <property type="evidence" value="ECO:0007669"/>
    <property type="project" value="InterPro"/>
</dbReference>
<feature type="domain" description="DNA-directed DNA polymerase family A palm" evidence="3">
    <location>
        <begin position="672"/>
        <end position="901"/>
    </location>
</feature>
<dbReference type="PRINTS" id="PR00867">
    <property type="entry name" value="DNAPOLG"/>
</dbReference>
<dbReference type="PANTHER" id="PTHR10267">
    <property type="entry name" value="DNA POLYMERASE SUBUNIT GAMMA-1"/>
    <property type="match status" value="1"/>
</dbReference>
<dbReference type="InterPro" id="IPR002297">
    <property type="entry name" value="DNA-dir_DNA_pol_A_mt"/>
</dbReference>
<dbReference type="InterPro" id="IPR041336">
    <property type="entry name" value="DNApol_Exo"/>
</dbReference>
<protein>
    <recommendedName>
        <fullName evidence="1">Mitochondrial DNA polymerase catalytic subunit</fullName>
    </recommendedName>
</protein>
<evidence type="ECO:0000256" key="2">
    <source>
        <dbReference type="SAM" id="MobiDB-lite"/>
    </source>
</evidence>
<dbReference type="Pfam" id="PF18136">
    <property type="entry name" value="DNApol_Exo"/>
    <property type="match status" value="1"/>
</dbReference>
<dbReference type="InterPro" id="IPR001098">
    <property type="entry name" value="DNA-dir_DNA_pol_A_palm_dom"/>
</dbReference>
<dbReference type="Proteomes" id="UP000789706">
    <property type="component" value="Unassembled WGS sequence"/>
</dbReference>
<evidence type="ECO:0000313" key="4">
    <source>
        <dbReference type="EMBL" id="CAG8579919.1"/>
    </source>
</evidence>
<accession>A0A9N9BVQ9</accession>
<dbReference type="InterPro" id="IPR043502">
    <property type="entry name" value="DNA/RNA_pol_sf"/>
</dbReference>
<dbReference type="OrthoDB" id="5588663at2759"/>
<comment type="caution">
    <text evidence="4">The sequence shown here is derived from an EMBL/GenBank/DDBJ whole genome shotgun (WGS) entry which is preliminary data.</text>
</comment>
<keyword evidence="5" id="KW-1185">Reference proteome</keyword>
<name>A0A9N9BVQ9_9GLOM</name>
<dbReference type="Gene3D" id="3.30.420.390">
    <property type="match status" value="2"/>
</dbReference>
<dbReference type="Gene3D" id="1.10.150.20">
    <property type="entry name" value="5' to 3' exonuclease, C-terminal subdomain"/>
    <property type="match status" value="1"/>
</dbReference>
<dbReference type="EMBL" id="CAJVPK010001274">
    <property type="protein sequence ID" value="CAG8579919.1"/>
    <property type="molecule type" value="Genomic_DNA"/>
</dbReference>
<dbReference type="GO" id="GO:0006264">
    <property type="term" value="P:mitochondrial DNA replication"/>
    <property type="evidence" value="ECO:0007669"/>
    <property type="project" value="TreeGrafter"/>
</dbReference>
<dbReference type="AlphaFoldDB" id="A0A9N9BVQ9"/>
<feature type="region of interest" description="Disordered" evidence="2">
    <location>
        <begin position="57"/>
        <end position="79"/>
    </location>
</feature>
<dbReference type="SUPFAM" id="SSF56672">
    <property type="entry name" value="DNA/RNA polymerases"/>
    <property type="match status" value="1"/>
</dbReference>
<sequence>MLLPIRCVVPSRLRSEYLKYIIFRAKRPCKIFLRNSKRDLATETHVPNSLLHKILRSDKSEATSEEQSRNKKDIPCKENYKTSLREEQKENFMIKESQRIFNEAEVEMLPNWLYKQIFNNSNRSHPPKHRVELALKNLKNQAKPILDLAIQLADSNLPIIPYINNEWNFISGWTRYENGKKPTLVDFPNERILCLVTKTFAKENYPTIACAASPTAWYSWVSPRLVNVNNLKPGNLIPIGKLEDDRLIVGHNVGIDRTKIKEEYQFEETRNNFLDTMCLHVAVSGLCHRLRSDWVKYEKARQQKNEEYLLSAKKFQKIYDVSSMNKLEEVYKFHCGNKLEKSAYNIFKKGTVEDLRYKKIFFETMSNCALEVKTIQEVLKKVLPRFLDVCPHPVSFAGVIHMGNMFLTTNKEWEEYIYNSEYAYQYFNNSIESILENLANEALKNGYENAMKDPWLSQLDWSKGSKCINPKWYQNIYNYKTKKVKITASCNLAPILLKLKWMNYPLYYSKLHGWMYKVPVDDKNFRTKSVKCEFPKNPNILNYEPKFAEDIIGNYFAIPSKGSEGHRCGNPLAKRYMREYENGIISSEYSQAEMVFKMNAACTYWMSIRERIKSQLLIYPKEHGIENVDLELTDSKDLGIILPKALPIGTITRRVVENTWATATNAKDYLIGSEHKSMIKAPKGYKIIGADVDSQEMWISSLISDAEFGFHGSTGMGFMTLQGNKIDGTDLHSRTAQILNISRMEAKVFNYSRLYGAGIESVVEMLEKSNPNIDSEEAKERVSTFFKKTKGEKCHHRFICGRAFWFGGSETYMVNRLEEIALSAKPQTPVLKCGITDALTSRYAESNYMTSRINWVVQSSGVDYLHLLLVSMKYLIKKYKIRARFMLSVHDDIRYLVKEDDKYRAALALQISVDIDHVYRKETDMDCMTISHQHKIKPGKSVSIHDILNHQTSLNEDKQDANEDVGSDPIGIRMPKDKLWAPYKPSLTDAFIWAQSMTSFEEIEQLYHQIMESNKNKEKGFPKFQNINGYQNANRECQPQNTC</sequence>
<gene>
    <name evidence="4" type="ORF">DEBURN_LOCUS8523</name>
</gene>
<dbReference type="SMART" id="SM00482">
    <property type="entry name" value="POLAc"/>
    <property type="match status" value="1"/>
</dbReference>
<evidence type="ECO:0000256" key="1">
    <source>
        <dbReference type="ARBA" id="ARBA00031966"/>
    </source>
</evidence>
<reference evidence="4" key="1">
    <citation type="submission" date="2021-06" db="EMBL/GenBank/DDBJ databases">
        <authorList>
            <person name="Kallberg Y."/>
            <person name="Tangrot J."/>
            <person name="Rosling A."/>
        </authorList>
    </citation>
    <scope>NUCLEOTIDE SEQUENCE</scope>
    <source>
        <strain evidence="4">AZ414A</strain>
    </source>
</reference>
<dbReference type="GO" id="GO:0003887">
    <property type="term" value="F:DNA-directed DNA polymerase activity"/>
    <property type="evidence" value="ECO:0007669"/>
    <property type="project" value="InterPro"/>
</dbReference>
<evidence type="ECO:0000313" key="5">
    <source>
        <dbReference type="Proteomes" id="UP000789706"/>
    </source>
</evidence>
<evidence type="ECO:0000259" key="3">
    <source>
        <dbReference type="SMART" id="SM00482"/>
    </source>
</evidence>